<dbReference type="Proteomes" id="UP000318582">
    <property type="component" value="Unassembled WGS sequence"/>
</dbReference>
<dbReference type="InterPro" id="IPR009563">
    <property type="entry name" value="SSSCA1"/>
</dbReference>
<protein>
    <submittedName>
        <fullName evidence="1">Uncharacterized protein</fullName>
    </submittedName>
</protein>
<evidence type="ECO:0000313" key="2">
    <source>
        <dbReference type="Proteomes" id="UP000318582"/>
    </source>
</evidence>
<dbReference type="EMBL" id="QEAQ01000017">
    <property type="protein sequence ID" value="TPX60208.1"/>
    <property type="molecule type" value="Genomic_DNA"/>
</dbReference>
<organism evidence="1 2">
    <name type="scientific">Powellomyces hirtus</name>
    <dbReference type="NCBI Taxonomy" id="109895"/>
    <lineage>
        <taxon>Eukaryota</taxon>
        <taxon>Fungi</taxon>
        <taxon>Fungi incertae sedis</taxon>
        <taxon>Chytridiomycota</taxon>
        <taxon>Chytridiomycota incertae sedis</taxon>
        <taxon>Chytridiomycetes</taxon>
        <taxon>Spizellomycetales</taxon>
        <taxon>Powellomycetaceae</taxon>
        <taxon>Powellomyces</taxon>
    </lineage>
</organism>
<sequence length="298" mass="32030">MTTAKTEEESRQNKGVAELGTYMLKGWVLTDVICPNPGCNIPVVRSRDRSTQLCVLCDDPVNPYPPISQLAAETEVTIVEDPSVVPSTSEPTGAVTTPEEDAELEAVLNEEVTPSRNEAAERRREKGNQASKLLGQKMLAGWTMLEDTCPNPTCIGVPLMRSRQKQTICVMCDGQTAPQPNGVVPAAQLKAAAETNVTVVPELTPQLSTLQEKSLLETSAAKVRNDSPKRRKIDPTASSIDTLTDQVALTILTLTGRMEDLRQSVESSTTSVDDTRAICDAISSCAGAIVALQAVKRI</sequence>
<proteinExistence type="predicted"/>
<dbReference type="PANTHER" id="PTHR16537">
    <property type="entry name" value="SJOEGREN SYNDROME/SCLERODERMA AUTOANTIGEN 1"/>
    <property type="match status" value="1"/>
</dbReference>
<reference evidence="1 2" key="1">
    <citation type="journal article" date="2019" name="Sci. Rep.">
        <title>Comparative genomics of chytrid fungi reveal insights into the obligate biotrophic and pathogenic lifestyle of Synchytrium endobioticum.</title>
        <authorList>
            <person name="van de Vossenberg B.T.L.H."/>
            <person name="Warris S."/>
            <person name="Nguyen H.D.T."/>
            <person name="van Gent-Pelzer M.P.E."/>
            <person name="Joly D.L."/>
            <person name="van de Geest H.C."/>
            <person name="Bonants P.J.M."/>
            <person name="Smith D.S."/>
            <person name="Levesque C.A."/>
            <person name="van der Lee T.A.J."/>
        </authorList>
    </citation>
    <scope>NUCLEOTIDE SEQUENCE [LARGE SCALE GENOMIC DNA]</scope>
    <source>
        <strain evidence="1 2">CBS 809.83</strain>
    </source>
</reference>
<comment type="caution">
    <text evidence="1">The sequence shown here is derived from an EMBL/GenBank/DDBJ whole genome shotgun (WGS) entry which is preliminary data.</text>
</comment>
<keyword evidence="2" id="KW-1185">Reference proteome</keyword>
<dbReference type="InterPro" id="IPR051888">
    <property type="entry name" value="UPF0148_domain"/>
</dbReference>
<gene>
    <name evidence="1" type="ORF">PhCBS80983_g01930</name>
</gene>
<dbReference type="STRING" id="109895.A0A507EAJ9"/>
<dbReference type="AlphaFoldDB" id="A0A507EAJ9"/>
<dbReference type="PANTHER" id="PTHR16537:SF1">
    <property type="entry name" value="PROTEIN ZNRD2"/>
    <property type="match status" value="1"/>
</dbReference>
<name>A0A507EAJ9_9FUNG</name>
<accession>A0A507EAJ9</accession>
<evidence type="ECO:0000313" key="1">
    <source>
        <dbReference type="EMBL" id="TPX60208.1"/>
    </source>
</evidence>
<dbReference type="Pfam" id="PF06677">
    <property type="entry name" value="Auto_anti-p27"/>
    <property type="match status" value="2"/>
</dbReference>